<evidence type="ECO:0000313" key="1">
    <source>
        <dbReference type="EMBL" id="KZS00624.1"/>
    </source>
</evidence>
<proteinExistence type="predicted"/>
<comment type="caution">
    <text evidence="1">The sequence shown here is derived from an EMBL/GenBank/DDBJ whole genome shotgun (WGS) entry which is preliminary data.</text>
</comment>
<dbReference type="Proteomes" id="UP000076858">
    <property type="component" value="Unassembled WGS sequence"/>
</dbReference>
<accession>A0A162CXK5</accession>
<evidence type="ECO:0000313" key="2">
    <source>
        <dbReference type="Proteomes" id="UP000076858"/>
    </source>
</evidence>
<name>A0A162CXK5_9CRUS</name>
<reference evidence="1 2" key="1">
    <citation type="submission" date="2016-03" db="EMBL/GenBank/DDBJ databases">
        <title>EvidentialGene: Evidence-directed Construction of Genes on Genomes.</title>
        <authorList>
            <person name="Gilbert D.G."/>
            <person name="Choi J.-H."/>
            <person name="Mockaitis K."/>
            <person name="Colbourne J."/>
            <person name="Pfrender M."/>
        </authorList>
    </citation>
    <scope>NUCLEOTIDE SEQUENCE [LARGE SCALE GENOMIC DNA]</scope>
    <source>
        <strain evidence="1 2">Xinb3</strain>
        <tissue evidence="1">Complete organism</tissue>
    </source>
</reference>
<sequence>MAAAMGTVVGIGTAQKIVNDTASAQLLESRLQSLSGTTADYAANQEYLFATADKLNISYEALAGSFTSMLNLQRAGTVTMTEGKAITE</sequence>
<protein>
    <submittedName>
        <fullName evidence="1">Uncharacterized protein</fullName>
    </submittedName>
</protein>
<dbReference type="AlphaFoldDB" id="A0A162CXK5"/>
<organism evidence="1 2">
    <name type="scientific">Daphnia magna</name>
    <dbReference type="NCBI Taxonomy" id="35525"/>
    <lineage>
        <taxon>Eukaryota</taxon>
        <taxon>Metazoa</taxon>
        <taxon>Ecdysozoa</taxon>
        <taxon>Arthropoda</taxon>
        <taxon>Crustacea</taxon>
        <taxon>Branchiopoda</taxon>
        <taxon>Diplostraca</taxon>
        <taxon>Cladocera</taxon>
        <taxon>Anomopoda</taxon>
        <taxon>Daphniidae</taxon>
        <taxon>Daphnia</taxon>
    </lineage>
</organism>
<keyword evidence="2" id="KW-1185">Reference proteome</keyword>
<feature type="non-terminal residue" evidence="1">
    <location>
        <position position="88"/>
    </location>
</feature>
<dbReference type="EMBL" id="LRGB01009248">
    <property type="protein sequence ID" value="KZS00624.1"/>
    <property type="molecule type" value="Genomic_DNA"/>
</dbReference>
<gene>
    <name evidence="1" type="ORF">APZ42_003012</name>
</gene>